<comment type="subunit">
    <text evidence="9">The complex comprises the extracytoplasmic solute receptor protein and the two transmembrane proteins.</text>
</comment>
<accession>A0A1M7JF11</accession>
<evidence type="ECO:0000256" key="3">
    <source>
        <dbReference type="ARBA" id="ARBA00022475"/>
    </source>
</evidence>
<protein>
    <recommendedName>
        <fullName evidence="9">TRAP transporter small permease protein</fullName>
    </recommendedName>
</protein>
<feature type="transmembrane region" description="Helical" evidence="9">
    <location>
        <begin position="99"/>
        <end position="121"/>
    </location>
</feature>
<dbReference type="AlphaFoldDB" id="A0A1M7JF11"/>
<dbReference type="InterPro" id="IPR007387">
    <property type="entry name" value="TRAP_DctQ"/>
</dbReference>
<evidence type="ECO:0000313" key="13">
    <source>
        <dbReference type="Proteomes" id="UP000322545"/>
    </source>
</evidence>
<feature type="transmembrane region" description="Helical" evidence="9">
    <location>
        <begin position="25"/>
        <end position="46"/>
    </location>
</feature>
<keyword evidence="6 9" id="KW-1133">Transmembrane helix</keyword>
<feature type="transmembrane region" description="Helical" evidence="9">
    <location>
        <begin position="61"/>
        <end position="79"/>
    </location>
</feature>
<dbReference type="RefSeq" id="WP_149780384.1">
    <property type="nucleotide sequence ID" value="NZ_FRCB01000008.1"/>
</dbReference>
<feature type="region of interest" description="Disordered" evidence="10">
    <location>
        <begin position="180"/>
        <end position="203"/>
    </location>
</feature>
<evidence type="ECO:0000256" key="8">
    <source>
        <dbReference type="ARBA" id="ARBA00038436"/>
    </source>
</evidence>
<feature type="domain" description="Tripartite ATP-independent periplasmic transporters DctQ component" evidence="11">
    <location>
        <begin position="37"/>
        <end position="168"/>
    </location>
</feature>
<dbReference type="GO" id="GO:0005886">
    <property type="term" value="C:plasma membrane"/>
    <property type="evidence" value="ECO:0007669"/>
    <property type="project" value="UniProtKB-SubCell"/>
</dbReference>
<evidence type="ECO:0000256" key="1">
    <source>
        <dbReference type="ARBA" id="ARBA00004429"/>
    </source>
</evidence>
<gene>
    <name evidence="12" type="ORF">SAMN05443432_108158</name>
</gene>
<dbReference type="GO" id="GO:0015740">
    <property type="term" value="P:C4-dicarboxylate transport"/>
    <property type="evidence" value="ECO:0007669"/>
    <property type="project" value="TreeGrafter"/>
</dbReference>
<evidence type="ECO:0000256" key="6">
    <source>
        <dbReference type="ARBA" id="ARBA00022989"/>
    </source>
</evidence>
<evidence type="ECO:0000256" key="7">
    <source>
        <dbReference type="ARBA" id="ARBA00023136"/>
    </source>
</evidence>
<keyword evidence="4 9" id="KW-0997">Cell inner membrane</keyword>
<dbReference type="GO" id="GO:0022857">
    <property type="term" value="F:transmembrane transporter activity"/>
    <property type="evidence" value="ECO:0007669"/>
    <property type="project" value="UniProtKB-UniRule"/>
</dbReference>
<dbReference type="Proteomes" id="UP000322545">
    <property type="component" value="Unassembled WGS sequence"/>
</dbReference>
<comment type="subcellular location">
    <subcellularLocation>
        <location evidence="1 9">Cell inner membrane</location>
        <topology evidence="1 9">Multi-pass membrane protein</topology>
    </subcellularLocation>
</comment>
<name>A0A1M7JF11_9RHOB</name>
<organism evidence="12 13">
    <name type="scientific">Roseovarius litoreus</name>
    <dbReference type="NCBI Taxonomy" id="1155722"/>
    <lineage>
        <taxon>Bacteria</taxon>
        <taxon>Pseudomonadati</taxon>
        <taxon>Pseudomonadota</taxon>
        <taxon>Alphaproteobacteria</taxon>
        <taxon>Rhodobacterales</taxon>
        <taxon>Roseobacteraceae</taxon>
        <taxon>Roseovarius</taxon>
    </lineage>
</organism>
<reference evidence="12 13" key="1">
    <citation type="submission" date="2016-11" db="EMBL/GenBank/DDBJ databases">
        <authorList>
            <person name="Varghese N."/>
            <person name="Submissions S."/>
        </authorList>
    </citation>
    <scope>NUCLEOTIDE SEQUENCE [LARGE SCALE GENOMIC DNA]</scope>
    <source>
        <strain evidence="12 13">DSM 28249</strain>
    </source>
</reference>
<evidence type="ECO:0000256" key="10">
    <source>
        <dbReference type="SAM" id="MobiDB-lite"/>
    </source>
</evidence>
<keyword evidence="5 9" id="KW-0812">Transmembrane</keyword>
<dbReference type="Pfam" id="PF04290">
    <property type="entry name" value="DctQ"/>
    <property type="match status" value="1"/>
</dbReference>
<dbReference type="EMBL" id="FRCB01000008">
    <property type="protein sequence ID" value="SHM51548.1"/>
    <property type="molecule type" value="Genomic_DNA"/>
</dbReference>
<comment type="similarity">
    <text evidence="8 9">Belongs to the TRAP transporter small permease family.</text>
</comment>
<evidence type="ECO:0000259" key="11">
    <source>
        <dbReference type="Pfam" id="PF04290"/>
    </source>
</evidence>
<evidence type="ECO:0000256" key="5">
    <source>
        <dbReference type="ARBA" id="ARBA00022692"/>
    </source>
</evidence>
<comment type="function">
    <text evidence="9">Part of the tripartite ATP-independent periplasmic (TRAP) transport system.</text>
</comment>
<sequence>MTRALPNNTLEKDWRKTLFRRLEHAAGNLASVLLFALMIITFVDVIGRNFLNRPLPGAPELTQIFLATMVLLMLPSVSWRQDHIAVDLVDMLKSRLLSVVQQILTSVIGAVLFGVIGWRLWGLGERAGRFNDATVSLYIPLEPIFYGMSILAGATALTFAASLLRHATTPVSAEMKTAELLTQSDDEPEAEQAKPVVGRKGEG</sequence>
<dbReference type="PANTHER" id="PTHR35011">
    <property type="entry name" value="2,3-DIKETO-L-GULONATE TRAP TRANSPORTER SMALL PERMEASE PROTEIN YIAM"/>
    <property type="match status" value="1"/>
</dbReference>
<proteinExistence type="inferred from homology"/>
<evidence type="ECO:0000256" key="2">
    <source>
        <dbReference type="ARBA" id="ARBA00022448"/>
    </source>
</evidence>
<dbReference type="InterPro" id="IPR055348">
    <property type="entry name" value="DctQ"/>
</dbReference>
<feature type="transmembrane region" description="Helical" evidence="9">
    <location>
        <begin position="144"/>
        <end position="164"/>
    </location>
</feature>
<keyword evidence="2 9" id="KW-0813">Transport</keyword>
<keyword evidence="3" id="KW-1003">Cell membrane</keyword>
<keyword evidence="7 9" id="KW-0472">Membrane</keyword>
<keyword evidence="13" id="KW-1185">Reference proteome</keyword>
<dbReference type="PANTHER" id="PTHR35011:SF10">
    <property type="entry name" value="TRAP TRANSPORTER SMALL PERMEASE PROTEIN"/>
    <property type="match status" value="1"/>
</dbReference>
<evidence type="ECO:0000256" key="4">
    <source>
        <dbReference type="ARBA" id="ARBA00022519"/>
    </source>
</evidence>
<evidence type="ECO:0000256" key="9">
    <source>
        <dbReference type="RuleBase" id="RU369079"/>
    </source>
</evidence>
<evidence type="ECO:0000313" key="12">
    <source>
        <dbReference type="EMBL" id="SHM51548.1"/>
    </source>
</evidence>